<dbReference type="AlphaFoldDB" id="A0A423WZF2"/>
<name>A0A423WZF2_9PEZI</name>
<evidence type="ECO:0000313" key="2">
    <source>
        <dbReference type="Proteomes" id="UP000283895"/>
    </source>
</evidence>
<organism evidence="1 2">
    <name type="scientific">Cytospora schulzeri</name>
    <dbReference type="NCBI Taxonomy" id="448051"/>
    <lineage>
        <taxon>Eukaryota</taxon>
        <taxon>Fungi</taxon>
        <taxon>Dikarya</taxon>
        <taxon>Ascomycota</taxon>
        <taxon>Pezizomycotina</taxon>
        <taxon>Sordariomycetes</taxon>
        <taxon>Sordariomycetidae</taxon>
        <taxon>Diaporthales</taxon>
        <taxon>Cytosporaceae</taxon>
        <taxon>Cytospora</taxon>
    </lineage>
</organism>
<dbReference type="Proteomes" id="UP000283895">
    <property type="component" value="Unassembled WGS sequence"/>
</dbReference>
<keyword evidence="2" id="KW-1185">Reference proteome</keyword>
<gene>
    <name evidence="1" type="ORF">VMCG_02845</name>
</gene>
<comment type="caution">
    <text evidence="1">The sequence shown here is derived from an EMBL/GenBank/DDBJ whole genome shotgun (WGS) entry which is preliminary data.</text>
</comment>
<dbReference type="EMBL" id="LKEA01000005">
    <property type="protein sequence ID" value="ROW08857.1"/>
    <property type="molecule type" value="Genomic_DNA"/>
</dbReference>
<accession>A0A423WZF2</accession>
<protein>
    <submittedName>
        <fullName evidence="1">Uncharacterized protein</fullName>
    </submittedName>
</protein>
<sequence>MGASRGWKRLIWVEEGEPHMRARADDDILQMDDDGGNQGLWWQYEVSHEAGNQHNTIHV</sequence>
<proteinExistence type="predicted"/>
<evidence type="ECO:0000313" key="1">
    <source>
        <dbReference type="EMBL" id="ROW08857.1"/>
    </source>
</evidence>
<reference evidence="1 2" key="1">
    <citation type="submission" date="2015-09" db="EMBL/GenBank/DDBJ databases">
        <title>Host preference determinants of Valsa canker pathogens revealed by comparative genomics.</title>
        <authorList>
            <person name="Yin Z."/>
            <person name="Huang L."/>
        </authorList>
    </citation>
    <scope>NUCLEOTIDE SEQUENCE [LARGE SCALE GENOMIC DNA]</scope>
    <source>
        <strain evidence="1 2">03-1</strain>
    </source>
</reference>